<name>A0A5P8P0L1_9BACT</name>
<dbReference type="Pfam" id="PF17129">
    <property type="entry name" value="Peptidase_M99_C"/>
    <property type="match status" value="1"/>
</dbReference>
<keyword evidence="1" id="KW-0732">Signal</keyword>
<dbReference type="EMBL" id="CP043617">
    <property type="protein sequence ID" value="QFR49141.1"/>
    <property type="molecule type" value="Genomic_DNA"/>
</dbReference>
<evidence type="ECO:0000313" key="5">
    <source>
        <dbReference type="EMBL" id="QFR49141.1"/>
    </source>
</evidence>
<organism evidence="5 6">
    <name type="scientific">Sulfurimonas lithotrophica</name>
    <dbReference type="NCBI Taxonomy" id="2590022"/>
    <lineage>
        <taxon>Bacteria</taxon>
        <taxon>Pseudomonadati</taxon>
        <taxon>Campylobacterota</taxon>
        <taxon>Epsilonproteobacteria</taxon>
        <taxon>Campylobacterales</taxon>
        <taxon>Sulfurimonadaceae</taxon>
        <taxon>Sulfurimonas</taxon>
    </lineage>
</organism>
<feature type="signal peptide" evidence="1">
    <location>
        <begin position="1"/>
        <end position="17"/>
    </location>
</feature>
<dbReference type="RefSeq" id="WP_152307084.1">
    <property type="nucleotide sequence ID" value="NZ_CP043617.1"/>
</dbReference>
<evidence type="ECO:0000259" key="4">
    <source>
        <dbReference type="Pfam" id="PF17130"/>
    </source>
</evidence>
<dbReference type="InterPro" id="IPR031489">
    <property type="entry name" value="Peptidase_M99"/>
</dbReference>
<dbReference type="Pfam" id="PF17130">
    <property type="entry name" value="Peptidase_M99_m"/>
    <property type="match status" value="1"/>
</dbReference>
<gene>
    <name evidence="5" type="ORF">FJR48_05125</name>
</gene>
<feature type="domain" description="Metallo-carboxypeptidase C-terminal" evidence="3">
    <location>
        <begin position="340"/>
        <end position="429"/>
    </location>
</feature>
<proteinExistence type="predicted"/>
<feature type="domain" description="Carboxypeptidase M99 beta-barrel" evidence="4">
    <location>
        <begin position="274"/>
        <end position="334"/>
    </location>
</feature>
<dbReference type="InterPro" id="IPR033397">
    <property type="entry name" value="Metallo_peptidase_C"/>
</dbReference>
<evidence type="ECO:0000313" key="6">
    <source>
        <dbReference type="Proteomes" id="UP000326944"/>
    </source>
</evidence>
<dbReference type="OrthoDB" id="10830at2"/>
<keyword evidence="6" id="KW-1185">Reference proteome</keyword>
<dbReference type="SUPFAM" id="SSF53187">
    <property type="entry name" value="Zn-dependent exopeptidases"/>
    <property type="match status" value="1"/>
</dbReference>
<evidence type="ECO:0000256" key="1">
    <source>
        <dbReference type="SAM" id="SignalP"/>
    </source>
</evidence>
<sequence>MLKLFSLLFLVSTALFSSTKSYDFNLIKKGIDDNNTLLVIGGIQGDEPGGFLSASLLVTHYEITKGSVWIVPNLNFYSIIKRSRGPFGDMNRKFAELSCNDPEYDIVQRIKGYIKEDNVKLVVNLHDGSGFYRPQYIDKLHSPYRWGQCSIVDQEKIDAKYGNLKEISEQVVNYVNKYLMKDEHKYHVHNTRTNEGDEEMAKTLTYFAINNSKAAFGNEASKSLSTHQRVYYHLLALEKYMQIMGIEYKRKFNMNSKGVYAAINNDIYISMYDNKIKLPLSKIRNYLRYFPIKKDQEVKFRASNPLLTIVQKDNEYTIQYGNRRLSRLKADYMEHDEYRPEVEFLVDGIEKDVKFGDIVEVEENFLVRNDNAYRVNVIGFTTNSKKETDMKIKKNQIAKKFSIDKSGDIYRVEYYKEDKFAGMVLIKFKS</sequence>
<dbReference type="Proteomes" id="UP000326944">
    <property type="component" value="Chromosome"/>
</dbReference>
<evidence type="ECO:0000259" key="3">
    <source>
        <dbReference type="Pfam" id="PF17129"/>
    </source>
</evidence>
<dbReference type="KEGG" id="sulg:FJR48_05125"/>
<evidence type="ECO:0000259" key="2">
    <source>
        <dbReference type="Pfam" id="PF17033"/>
    </source>
</evidence>
<dbReference type="Pfam" id="PF17033">
    <property type="entry name" value="Peptidase_M99"/>
    <property type="match status" value="1"/>
</dbReference>
<dbReference type="Gene3D" id="3.40.630.10">
    <property type="entry name" value="Zn peptidases"/>
    <property type="match status" value="1"/>
</dbReference>
<dbReference type="AlphaFoldDB" id="A0A5P8P0L1"/>
<accession>A0A5P8P0L1</accession>
<feature type="chain" id="PRO_5025004727" evidence="1">
    <location>
        <begin position="18"/>
        <end position="430"/>
    </location>
</feature>
<protein>
    <submittedName>
        <fullName evidence="5">Deacylase</fullName>
    </submittedName>
</protein>
<dbReference type="InterPro" id="IPR033398">
    <property type="entry name" value="Beta-barrel_M99"/>
</dbReference>
<reference evidence="5 6" key="1">
    <citation type="submission" date="2019-09" db="EMBL/GenBank/DDBJ databases">
        <title>Sulfurimonas gotlandica sp. nov., a chemoautotrophic and psychrotolerant epsilonproteobacterium isolated from a pelagic redoxcline, and an emended description of the genus Sulfurimonas.</title>
        <authorList>
            <person name="Wang S."/>
            <person name="Jiang L."/>
            <person name="Shao S."/>
        </authorList>
    </citation>
    <scope>NUCLEOTIDE SEQUENCE [LARGE SCALE GENOMIC DNA]</scope>
    <source>
        <strain evidence="5 6">GYSZ_1</strain>
    </source>
</reference>
<feature type="domain" description="D,L-carboxypeptidase peptidase" evidence="2">
    <location>
        <begin position="31"/>
        <end position="264"/>
    </location>
</feature>
<dbReference type="CDD" id="cd06243">
    <property type="entry name" value="M14_CP_Csd4-like"/>
    <property type="match status" value="1"/>
</dbReference>